<dbReference type="InterPro" id="IPR018647">
    <property type="entry name" value="SLFN_3-like_DNA/RNA_helicase"/>
</dbReference>
<reference evidence="2 3" key="1">
    <citation type="submission" date="2019-07" db="EMBL/GenBank/DDBJ databases">
        <title>Lentzea xizangensis sp. nov., isolated from Qinghai-Tibetan Plateau Soils.</title>
        <authorList>
            <person name="Huang J."/>
        </authorList>
    </citation>
    <scope>NUCLEOTIDE SEQUENCE [LARGE SCALE GENOMIC DNA]</scope>
    <source>
        <strain evidence="2 3">FXJ1.1311</strain>
    </source>
</reference>
<evidence type="ECO:0000313" key="2">
    <source>
        <dbReference type="EMBL" id="TWP52547.1"/>
    </source>
</evidence>
<evidence type="ECO:0000313" key="3">
    <source>
        <dbReference type="Proteomes" id="UP000316639"/>
    </source>
</evidence>
<dbReference type="EMBL" id="VOBR01000005">
    <property type="protein sequence ID" value="TWP52547.1"/>
    <property type="molecule type" value="Genomic_DNA"/>
</dbReference>
<evidence type="ECO:0000259" key="1">
    <source>
        <dbReference type="SMART" id="SM00382"/>
    </source>
</evidence>
<dbReference type="InterPro" id="IPR027417">
    <property type="entry name" value="P-loop_NTPase"/>
</dbReference>
<comment type="caution">
    <text evidence="2">The sequence shown here is derived from an EMBL/GenBank/DDBJ whole genome shotgun (WGS) entry which is preliminary data.</text>
</comment>
<dbReference type="Pfam" id="PF09848">
    <property type="entry name" value="SLFN-g3_helicase"/>
    <property type="match status" value="1"/>
</dbReference>
<dbReference type="CDD" id="cd00009">
    <property type="entry name" value="AAA"/>
    <property type="match status" value="1"/>
</dbReference>
<gene>
    <name evidence="2" type="ORF">FKR81_09500</name>
</gene>
<dbReference type="Proteomes" id="UP000316639">
    <property type="component" value="Unassembled WGS sequence"/>
</dbReference>
<dbReference type="InterPro" id="IPR003593">
    <property type="entry name" value="AAA+_ATPase"/>
</dbReference>
<dbReference type="OrthoDB" id="3193269at2"/>
<organism evidence="2 3">
    <name type="scientific">Lentzea tibetensis</name>
    <dbReference type="NCBI Taxonomy" id="2591470"/>
    <lineage>
        <taxon>Bacteria</taxon>
        <taxon>Bacillati</taxon>
        <taxon>Actinomycetota</taxon>
        <taxon>Actinomycetes</taxon>
        <taxon>Pseudonocardiales</taxon>
        <taxon>Pseudonocardiaceae</taxon>
        <taxon>Lentzea</taxon>
    </lineage>
</organism>
<dbReference type="Gene3D" id="3.40.50.300">
    <property type="entry name" value="P-loop containing nucleotide triphosphate hydrolases"/>
    <property type="match status" value="1"/>
</dbReference>
<dbReference type="SMART" id="SM00382">
    <property type="entry name" value="AAA"/>
    <property type="match status" value="1"/>
</dbReference>
<dbReference type="SUPFAM" id="SSF52540">
    <property type="entry name" value="P-loop containing nucleoside triphosphate hydrolases"/>
    <property type="match status" value="2"/>
</dbReference>
<proteinExistence type="predicted"/>
<name>A0A563EXU4_9PSEU</name>
<sequence>MWIPHARSRGTPLALVRQSARSLLVDANAGKLHTLLAEQARIQYQAGVGDGEVRSWQNSLPAFLDDVVDAGLGHVEVLLEHKLPHSPKRVDVVLCGTHPKHRRPTYVLVELKQWSKAESFGDGLVRVDQYAQPVLHPVEQVRRYCEYLVDSTPSLAEQPGSVHGVAYLHNAREAGVWNISQYTMDDYGRLFTLDTKGQLVDRLRSLLDTDPSKRDESRNAADEFLAMRHAPTKPLLSAAAKEIQEREQFVLLDEQQVAYSLVKQAVHRARVARTQTVVIVLGGPGSGKSVIALSLLGDLARGGHPVFHATGSSSFTNTMRKHAGRRNPRVQTMFKYFNNFIDAGHRDLKVLICDEAHRIRETSLNRYTKREVRERARRQIEELIDAADVPVFLLDENQTVRPGEMGSLDEISQAATAAGCQVEVVHLGGQFRCGGSEFFDDWVARLLGLRRQPATWSALVTRTDDEFVVRSAESPREMESWLLSQQAKHDGTARIAAGYCWRWSDPVTEEGTKVLVPDVRIGEWHRPWNAKPEKRVPDAPASHFWASDDRGFGQVGCIYTAQGFEYDWAGVIFGNDFVWRRDHWVARREHSHDPAVKKADELHFARLIRNTYKVLLTRGMRGVCVYSEDPETQDHLRTMAQ</sequence>
<protein>
    <submittedName>
        <fullName evidence="2">DUF2075 domain-containing protein</fullName>
    </submittedName>
</protein>
<keyword evidence="3" id="KW-1185">Reference proteome</keyword>
<feature type="domain" description="AAA+ ATPase" evidence="1">
    <location>
        <begin position="274"/>
        <end position="473"/>
    </location>
</feature>
<dbReference type="AlphaFoldDB" id="A0A563EXU4"/>
<accession>A0A563EXU4</accession>